<dbReference type="InterPro" id="IPR002110">
    <property type="entry name" value="Ankyrin_rpt"/>
</dbReference>
<feature type="repeat" description="ANK" evidence="3">
    <location>
        <begin position="323"/>
        <end position="355"/>
    </location>
</feature>
<keyword evidence="5" id="KW-0472">Membrane</keyword>
<keyword evidence="5" id="KW-0812">Transmembrane</keyword>
<feature type="transmembrane region" description="Helical" evidence="5">
    <location>
        <begin position="193"/>
        <end position="217"/>
    </location>
</feature>
<evidence type="ECO:0000256" key="5">
    <source>
        <dbReference type="SAM" id="Phobius"/>
    </source>
</evidence>
<evidence type="ECO:0000256" key="2">
    <source>
        <dbReference type="ARBA" id="ARBA00023043"/>
    </source>
</evidence>
<dbReference type="SUPFAM" id="SSF48403">
    <property type="entry name" value="Ankyrin repeat"/>
    <property type="match status" value="1"/>
</dbReference>
<keyword evidence="1" id="KW-0677">Repeat</keyword>
<dbReference type="OrthoDB" id="4772757at2759"/>
<evidence type="ECO:0000313" key="6">
    <source>
        <dbReference type="EMBL" id="KAF7358657.1"/>
    </source>
</evidence>
<comment type="caution">
    <text evidence="6">The sequence shown here is derived from an EMBL/GenBank/DDBJ whole genome shotgun (WGS) entry which is preliminary data.</text>
</comment>
<accession>A0A8H6YHH5</accession>
<evidence type="ECO:0000256" key="1">
    <source>
        <dbReference type="ARBA" id="ARBA00022737"/>
    </source>
</evidence>
<feature type="repeat" description="ANK" evidence="3">
    <location>
        <begin position="290"/>
        <end position="322"/>
    </location>
</feature>
<feature type="transmembrane region" description="Helical" evidence="5">
    <location>
        <begin position="104"/>
        <end position="129"/>
    </location>
</feature>
<reference evidence="6" key="1">
    <citation type="submission" date="2020-05" db="EMBL/GenBank/DDBJ databases">
        <title>Mycena genomes resolve the evolution of fungal bioluminescence.</title>
        <authorList>
            <person name="Tsai I.J."/>
        </authorList>
    </citation>
    <scope>NUCLEOTIDE SEQUENCE</scope>
    <source>
        <strain evidence="6">160909Yilan</strain>
    </source>
</reference>
<evidence type="ECO:0000256" key="4">
    <source>
        <dbReference type="SAM" id="MobiDB-lite"/>
    </source>
</evidence>
<protein>
    <submittedName>
        <fullName evidence="6">Uncharacterized protein</fullName>
    </submittedName>
</protein>
<keyword evidence="7" id="KW-1185">Reference proteome</keyword>
<feature type="compositionally biased region" description="Polar residues" evidence="4">
    <location>
        <begin position="465"/>
        <end position="480"/>
    </location>
</feature>
<evidence type="ECO:0000256" key="3">
    <source>
        <dbReference type="PROSITE-ProRule" id="PRU00023"/>
    </source>
</evidence>
<feature type="transmembrane region" description="Helical" evidence="5">
    <location>
        <begin position="223"/>
        <end position="242"/>
    </location>
</feature>
<organism evidence="6 7">
    <name type="scientific">Mycena sanguinolenta</name>
    <dbReference type="NCBI Taxonomy" id="230812"/>
    <lineage>
        <taxon>Eukaryota</taxon>
        <taxon>Fungi</taxon>
        <taxon>Dikarya</taxon>
        <taxon>Basidiomycota</taxon>
        <taxon>Agaricomycotina</taxon>
        <taxon>Agaricomycetes</taxon>
        <taxon>Agaricomycetidae</taxon>
        <taxon>Agaricales</taxon>
        <taxon>Marasmiineae</taxon>
        <taxon>Mycenaceae</taxon>
        <taxon>Mycena</taxon>
    </lineage>
</organism>
<dbReference type="InterPro" id="IPR036770">
    <property type="entry name" value="Ankyrin_rpt-contain_sf"/>
</dbReference>
<sequence>MDDQLLKSKDGDREIRILETLLKRTENPIVKNFAVRYVSLVELVMKTRLEESTKKFKAQAGYLTGLAGIASFLASVQIGFFPLIAAPECDAQPQPSGCETHEILIRAIITFFSYLALSFDALGALFALLTARSLLGVSGAAQDLMEDKYNLDGLIIGQLNHRDFGQFTTLQTRLDSLYQGVDRQFHILKEHTGGLHGVISFILLGMICFFVALILQVIDGQQIQFWIPFVILVFTMAVFLLGKEKRHHTGMWARGKSWIRGRTEPVQSGDAEHGVDLTAGSEIVAGTYTEGDTESERAAQLRKFEIVGLLIQNGADVNQGGGQYGSALQAASFVGDLKIVQLLVKSGADVNFAGGQYGSALQAAAFAGHLKIIQLLLKQGADVNVQGGRYGSALQAASLAGHLDIVALLLECGADVNIEGGQCGSALQAASSVSTVKLGEHNLTRVQAEQFTLHTGSVIYNTSHNYPHQFGTQDAPQSAPGSDDKNWDVVPESKSTEP</sequence>
<feature type="region of interest" description="Disordered" evidence="4">
    <location>
        <begin position="465"/>
        <end position="498"/>
    </location>
</feature>
<dbReference type="PROSITE" id="PS50297">
    <property type="entry name" value="ANK_REP_REGION"/>
    <property type="match status" value="3"/>
</dbReference>
<keyword evidence="2 3" id="KW-0040">ANK repeat</keyword>
<dbReference type="PROSITE" id="PS50088">
    <property type="entry name" value="ANK_REPEAT"/>
    <property type="match status" value="4"/>
</dbReference>
<dbReference type="SMART" id="SM00248">
    <property type="entry name" value="ANK"/>
    <property type="match status" value="4"/>
</dbReference>
<dbReference type="Proteomes" id="UP000623467">
    <property type="component" value="Unassembled WGS sequence"/>
</dbReference>
<dbReference type="PANTHER" id="PTHR24171:SF9">
    <property type="entry name" value="ANKYRIN REPEAT DOMAIN-CONTAINING PROTEIN 39"/>
    <property type="match status" value="1"/>
</dbReference>
<proteinExistence type="predicted"/>
<dbReference type="AlphaFoldDB" id="A0A8H6YHH5"/>
<dbReference type="EMBL" id="JACAZH010000009">
    <property type="protein sequence ID" value="KAF7358657.1"/>
    <property type="molecule type" value="Genomic_DNA"/>
</dbReference>
<dbReference type="Pfam" id="PF12796">
    <property type="entry name" value="Ank_2"/>
    <property type="match status" value="1"/>
</dbReference>
<gene>
    <name evidence="6" type="ORF">MSAN_01204500</name>
</gene>
<dbReference type="Gene3D" id="1.25.40.20">
    <property type="entry name" value="Ankyrin repeat-containing domain"/>
    <property type="match status" value="1"/>
</dbReference>
<keyword evidence="5" id="KW-1133">Transmembrane helix</keyword>
<feature type="transmembrane region" description="Helical" evidence="5">
    <location>
        <begin position="62"/>
        <end position="84"/>
    </location>
</feature>
<feature type="repeat" description="ANK" evidence="3">
    <location>
        <begin position="356"/>
        <end position="388"/>
    </location>
</feature>
<name>A0A8H6YHH5_9AGAR</name>
<dbReference type="PANTHER" id="PTHR24171">
    <property type="entry name" value="ANKYRIN REPEAT DOMAIN-CONTAINING PROTEIN 39-RELATED"/>
    <property type="match status" value="1"/>
</dbReference>
<feature type="repeat" description="ANK" evidence="3">
    <location>
        <begin position="389"/>
        <end position="421"/>
    </location>
</feature>
<evidence type="ECO:0000313" key="7">
    <source>
        <dbReference type="Proteomes" id="UP000623467"/>
    </source>
</evidence>